<dbReference type="Gene3D" id="2.180.10.10">
    <property type="entry name" value="RHS repeat-associated core"/>
    <property type="match status" value="1"/>
</dbReference>
<reference evidence="2" key="3">
    <citation type="submission" date="2021-06" db="EMBL/GenBank/DDBJ databases">
        <title>Updating the genus Pseudomonas: Description of 43 new species and partition of the Pseudomonas putida group.</title>
        <authorList>
            <person name="Girard L."/>
            <person name="Lood C."/>
            <person name="Vandamme P."/>
            <person name="Rokni-Zadeh H."/>
            <person name="Van Noort V."/>
            <person name="Hofte M."/>
            <person name="Lavigne R."/>
            <person name="De Mot R."/>
        </authorList>
    </citation>
    <scope>NUCLEOTIDE SEQUENCE</scope>
    <source>
        <strain evidence="2">SWRI153</strain>
    </source>
</reference>
<dbReference type="Proteomes" id="UP000648816">
    <property type="component" value="Unassembled WGS sequence"/>
</dbReference>
<name>A0A923F5Z9_9PSED</name>
<proteinExistence type="predicted"/>
<reference evidence="1" key="2">
    <citation type="submission" date="2020-07" db="EMBL/GenBank/DDBJ databases">
        <authorList>
            <person name="Lood C."/>
            <person name="Girard L."/>
        </authorList>
    </citation>
    <scope>NUCLEOTIDE SEQUENCE</scope>
    <source>
        <strain evidence="1">SWRI153</strain>
    </source>
</reference>
<protein>
    <submittedName>
        <fullName evidence="1">RHS repeat protein</fullName>
    </submittedName>
</protein>
<dbReference type="EMBL" id="JABWQP010000008">
    <property type="protein sequence ID" value="MBC3343216.1"/>
    <property type="molecule type" value="Genomic_DNA"/>
</dbReference>
<accession>A0A923F5Z9</accession>
<organism evidence="1">
    <name type="scientific">Pseudomonas khorasanensis</name>
    <dbReference type="NCBI Taxonomy" id="2745508"/>
    <lineage>
        <taxon>Bacteria</taxon>
        <taxon>Pseudomonadati</taxon>
        <taxon>Pseudomonadota</taxon>
        <taxon>Gammaproteobacteria</taxon>
        <taxon>Pseudomonadales</taxon>
        <taxon>Pseudomonadaceae</taxon>
        <taxon>Pseudomonas</taxon>
    </lineage>
</organism>
<dbReference type="EMBL" id="JABWQP020000008">
    <property type="protein sequence ID" value="MBV4487396.1"/>
    <property type="molecule type" value="Genomic_DNA"/>
</dbReference>
<reference evidence="1 3" key="1">
    <citation type="journal article" date="2020" name="Microorganisms">
        <title>Reliable Identification of Environmental Pseudomonas Isolates Using the rpoD Gene.</title>
        <authorList>
            <consortium name="The Broad Institute Genome Sequencing Platform"/>
            <person name="Girard L."/>
            <person name="Lood C."/>
            <person name="Rokni-Zadeh H."/>
            <person name="van Noort V."/>
            <person name="Lavigne R."/>
            <person name="De Mot R."/>
        </authorList>
    </citation>
    <scope>NUCLEOTIDE SEQUENCE</scope>
    <source>
        <strain evidence="1 3">SWRI153</strain>
    </source>
</reference>
<dbReference type="RefSeq" id="WP_186532788.1">
    <property type="nucleotide sequence ID" value="NZ_JABWQP020000008.1"/>
</dbReference>
<dbReference type="NCBIfam" id="TIGR03696">
    <property type="entry name" value="Rhs_assc_core"/>
    <property type="match status" value="1"/>
</dbReference>
<evidence type="ECO:0000313" key="2">
    <source>
        <dbReference type="EMBL" id="MBV4487396.1"/>
    </source>
</evidence>
<dbReference type="AlphaFoldDB" id="A0A923F5Z9"/>
<dbReference type="PANTHER" id="PTHR32305:SF15">
    <property type="entry name" value="PROTEIN RHSA-RELATED"/>
    <property type="match status" value="1"/>
</dbReference>
<dbReference type="PANTHER" id="PTHR32305">
    <property type="match status" value="1"/>
</dbReference>
<sequence length="907" mass="100907">MGIHSKTPTLAVNDPRGMAILAVNYWRADASLASESRIERTLRDAAGRAVKQWDARLWALQEHDPLTPPNLASVYSLNDSVLRSDSTDAGNQIQLQGLAGEMLFSWDSRGTSREIEYDDLLRPIAVFEEGTGVPRRSAEQLAYGRPGAGDPLRNQFGQLIRHDDPAGSVLFEQFAITGQCSENTRHFTLEPVTPDWPPALVGRQKLLEPGAGATTQWRYAPLGSVLEQVDACGHRQAFTRTLDGRLRAVDLQLKLQAERHPVVSDIHYNAQGQVTQELAGNGVLTALTYRPEDNRLITRRAQDRQGKVLQHLLYDYDPMGNVKSIEDQSLHVRYFANQRIEPISRYTYDSLYQLSEATGWEAGATSQGPASVGRIDPAAFSNYRQTYHYDPGGNLLELTHVGAQAHGRQFKTALYSNRGLPWQNGVPPSEAQIAAAFDGRGNLLALDQGRFVQWNLSNQLQSISPVERAGERNDQEIYLYDAGGRRVRKLRSLNSRARTAISEVRYLPGLELRIDSGGKVLQVIAAESGVNHVNVLHWDAAPPPGGNNRCCYLFTDHLGSASLELAEDAQIISQENFYPFGETAWRAETEVSYRTIRYSGKERDATGLYYYGYRYYVPWLQRWLNPDPAGVEADGLNLFRMVRNNPLTFADEYGEKPVSKSAVGSAIEIFESFKGKYSDTDRVLPYTMMSEITQGKLQFKTAKASLAVLEKTTPLRFTLRHYSYNRDNKGAIPAHMEIRSNFSLVNSQTMKLGGKGGNTSEKDWTKAGNMGFTFFLLAINGEVNERRFLAGMTHFAEYDLEDDKALKEAFGGSFDSLEFFASPDVLDPKHSSDMSAVPMVKGRLKELKAVLLGNSGISPVQVGRMDARTMLDSLDKTFHGTLEIKIPGAVKVGKWHTNATTGHRKAA</sequence>
<keyword evidence="3" id="KW-1185">Reference proteome</keyword>
<gene>
    <name evidence="2" type="ORF">HU727_017560</name>
    <name evidence="1" type="ORF">HU727_16385</name>
</gene>
<evidence type="ECO:0000313" key="3">
    <source>
        <dbReference type="Proteomes" id="UP000648816"/>
    </source>
</evidence>
<dbReference type="InterPro" id="IPR022385">
    <property type="entry name" value="Rhs_assc_core"/>
</dbReference>
<comment type="caution">
    <text evidence="1">The sequence shown here is derived from an EMBL/GenBank/DDBJ whole genome shotgun (WGS) entry which is preliminary data.</text>
</comment>
<dbReference type="InterPro" id="IPR050708">
    <property type="entry name" value="T6SS_VgrG/RHS"/>
</dbReference>
<evidence type="ECO:0000313" key="1">
    <source>
        <dbReference type="EMBL" id="MBC3343216.1"/>
    </source>
</evidence>